<dbReference type="InterPro" id="IPR032801">
    <property type="entry name" value="PXL2A/B/C"/>
</dbReference>
<evidence type="ECO:0000313" key="2">
    <source>
        <dbReference type="Proteomes" id="UP001295794"/>
    </source>
</evidence>
<organism evidence="1 2">
    <name type="scientific">Mycena citricolor</name>
    <dbReference type="NCBI Taxonomy" id="2018698"/>
    <lineage>
        <taxon>Eukaryota</taxon>
        <taxon>Fungi</taxon>
        <taxon>Dikarya</taxon>
        <taxon>Basidiomycota</taxon>
        <taxon>Agaricomycotina</taxon>
        <taxon>Agaricomycetes</taxon>
        <taxon>Agaricomycetidae</taxon>
        <taxon>Agaricales</taxon>
        <taxon>Marasmiineae</taxon>
        <taxon>Mycenaceae</taxon>
        <taxon>Mycena</taxon>
    </lineage>
</organism>
<keyword evidence="2" id="KW-1185">Reference proteome</keyword>
<dbReference type="InterPro" id="IPR036249">
    <property type="entry name" value="Thioredoxin-like_sf"/>
</dbReference>
<name>A0AAD2Q232_9AGAR</name>
<sequence>MTFTQEIASFVLPTRTSVSAVPKAGTLAPTSSLLPIPPPDSRPMVVTFLRHCGCPFAEKTFKLLRELANEPSNSHVRFVAVSHSDDSTTNAWVEALGGPGSVEILIDAGREVYALWGLGISSFSHFMSPSGLWAVYQLGKTDGIHVRSTESGSRWQTSGSFAVDGEGIVRWGHPMASAGEIPDFREALRAVN</sequence>
<dbReference type="AlphaFoldDB" id="A0AAD2Q232"/>
<dbReference type="PANTHER" id="PTHR42336">
    <property type="entry name" value="THIOREDOXIN DOMAIN-CONTAINING PROTEIN-RELATED"/>
    <property type="match status" value="1"/>
</dbReference>
<reference evidence="1" key="1">
    <citation type="submission" date="2023-11" db="EMBL/GenBank/DDBJ databases">
        <authorList>
            <person name="De Vega J J."/>
            <person name="De Vega J J."/>
        </authorList>
    </citation>
    <scope>NUCLEOTIDE SEQUENCE</scope>
</reference>
<accession>A0AAD2Q232</accession>
<dbReference type="SUPFAM" id="SSF52833">
    <property type="entry name" value="Thioredoxin-like"/>
    <property type="match status" value="1"/>
</dbReference>
<gene>
    <name evidence="1" type="ORF">MYCIT1_LOCUS9980</name>
</gene>
<evidence type="ECO:0000313" key="1">
    <source>
        <dbReference type="EMBL" id="CAK5267458.1"/>
    </source>
</evidence>
<dbReference type="Proteomes" id="UP001295794">
    <property type="component" value="Unassembled WGS sequence"/>
</dbReference>
<comment type="caution">
    <text evidence="1">The sequence shown here is derived from an EMBL/GenBank/DDBJ whole genome shotgun (WGS) entry which is preliminary data.</text>
</comment>
<proteinExistence type="predicted"/>
<dbReference type="EMBL" id="CAVNYO010000123">
    <property type="protein sequence ID" value="CAK5267458.1"/>
    <property type="molecule type" value="Genomic_DNA"/>
</dbReference>
<dbReference type="Gene3D" id="3.40.30.10">
    <property type="entry name" value="Glutaredoxin"/>
    <property type="match status" value="1"/>
</dbReference>
<dbReference type="Pfam" id="PF13911">
    <property type="entry name" value="AhpC-TSA_2"/>
    <property type="match status" value="1"/>
</dbReference>
<protein>
    <recommendedName>
        <fullName evidence="3">Thioredoxin domain-containing protein</fullName>
    </recommendedName>
</protein>
<dbReference type="PANTHER" id="PTHR42336:SF1">
    <property type="entry name" value="ALKYL HYDROPEROXIDE REDUCTASE SUBUNIT C_ THIOL SPECIFIC ANTIOXIDANT DOMAIN-CONTAINING PROTEIN"/>
    <property type="match status" value="1"/>
</dbReference>
<evidence type="ECO:0008006" key="3">
    <source>
        <dbReference type="Google" id="ProtNLM"/>
    </source>
</evidence>